<dbReference type="InterPro" id="IPR001283">
    <property type="entry name" value="CRISP-related"/>
</dbReference>
<dbReference type="OrthoDB" id="337038at2759"/>
<dbReference type="SUPFAM" id="SSF55797">
    <property type="entry name" value="PR-1-like"/>
    <property type="match status" value="1"/>
</dbReference>
<dbReference type="PRINTS" id="PR00837">
    <property type="entry name" value="V5TPXLIKE"/>
</dbReference>
<dbReference type="Proteomes" id="UP001152795">
    <property type="component" value="Unassembled WGS sequence"/>
</dbReference>
<dbReference type="InterPro" id="IPR035940">
    <property type="entry name" value="CAP_sf"/>
</dbReference>
<dbReference type="CDD" id="cd05382">
    <property type="entry name" value="CAP_GAPR1-like"/>
    <property type="match status" value="1"/>
</dbReference>
<name>A0A7D9L1E8_PARCT</name>
<reference evidence="1" key="1">
    <citation type="submission" date="2020-04" db="EMBL/GenBank/DDBJ databases">
        <authorList>
            <person name="Alioto T."/>
            <person name="Alioto T."/>
            <person name="Gomez Garrido J."/>
        </authorList>
    </citation>
    <scope>NUCLEOTIDE SEQUENCE</scope>
    <source>
        <strain evidence="1">A484AB</strain>
    </source>
</reference>
<gene>
    <name evidence="1" type="ORF">PACLA_8A048499</name>
</gene>
<proteinExistence type="predicted"/>
<dbReference type="Pfam" id="PF00188">
    <property type="entry name" value="CAP"/>
    <property type="match status" value="1"/>
</dbReference>
<dbReference type="SMART" id="SM00198">
    <property type="entry name" value="SCP"/>
    <property type="match status" value="1"/>
</dbReference>
<organism evidence="1 2">
    <name type="scientific">Paramuricea clavata</name>
    <name type="common">Red gorgonian</name>
    <name type="synonym">Violescent sea-whip</name>
    <dbReference type="NCBI Taxonomy" id="317549"/>
    <lineage>
        <taxon>Eukaryota</taxon>
        <taxon>Metazoa</taxon>
        <taxon>Cnidaria</taxon>
        <taxon>Anthozoa</taxon>
        <taxon>Octocorallia</taxon>
        <taxon>Malacalcyonacea</taxon>
        <taxon>Plexauridae</taxon>
        <taxon>Paramuricea</taxon>
    </lineage>
</organism>
<keyword evidence="2" id="KW-1185">Reference proteome</keyword>
<comment type="caution">
    <text evidence="1">The sequence shown here is derived from an EMBL/GenBank/DDBJ whole genome shotgun (WGS) entry which is preliminary data.</text>
</comment>
<dbReference type="EMBL" id="CACRXK020012464">
    <property type="protein sequence ID" value="CAB4023359.1"/>
    <property type="molecule type" value="Genomic_DNA"/>
</dbReference>
<protein>
    <submittedName>
        <fullName evidence="1">Uncharacterized protein</fullName>
    </submittedName>
</protein>
<dbReference type="Gene3D" id="3.40.33.10">
    <property type="entry name" value="CAP"/>
    <property type="match status" value="1"/>
</dbReference>
<evidence type="ECO:0000313" key="2">
    <source>
        <dbReference type="Proteomes" id="UP001152795"/>
    </source>
</evidence>
<dbReference type="InterPro" id="IPR034113">
    <property type="entry name" value="SCP_GAPR1-like"/>
</dbReference>
<sequence length="206" mass="22769">MLRHLNWAWACIVLCGFFVLQSLADDGSGKGLLIHNAFRKKHHAPPLIWNTEMAGRANKMATEMATKGTLDVALVKSITKYGENVARISDPSSTNAANCDNAFEEAVKLWYNQVKGYSFAAPSLDSDTDTFTQVVWKDVSELGMGCSKSPTKNEVYVVSLYNPPGNIPSKLRSNVLDPTGKSSDDLYGSIAKRFQTFHHKKKESHN</sequence>
<dbReference type="PANTHER" id="PTHR10334">
    <property type="entry name" value="CYSTEINE-RICH SECRETORY PROTEIN-RELATED"/>
    <property type="match status" value="1"/>
</dbReference>
<accession>A0A7D9L1E8</accession>
<evidence type="ECO:0000313" key="1">
    <source>
        <dbReference type="EMBL" id="CAB4023359.1"/>
    </source>
</evidence>
<dbReference type="InterPro" id="IPR014044">
    <property type="entry name" value="CAP_dom"/>
</dbReference>
<dbReference type="AlphaFoldDB" id="A0A7D9L1E8"/>